<organism evidence="4 5">
    <name type="scientific">Massilia glaciei</name>
    <dbReference type="NCBI Taxonomy" id="1524097"/>
    <lineage>
        <taxon>Bacteria</taxon>
        <taxon>Pseudomonadati</taxon>
        <taxon>Pseudomonadota</taxon>
        <taxon>Betaproteobacteria</taxon>
        <taxon>Burkholderiales</taxon>
        <taxon>Oxalobacteraceae</taxon>
        <taxon>Telluria group</taxon>
        <taxon>Massilia</taxon>
    </lineage>
</organism>
<dbReference type="InterPro" id="IPR006439">
    <property type="entry name" value="HAD-SF_hydro_IA"/>
</dbReference>
<dbReference type="GO" id="GO:0009231">
    <property type="term" value="P:riboflavin biosynthetic process"/>
    <property type="evidence" value="ECO:0007669"/>
    <property type="project" value="TreeGrafter"/>
</dbReference>
<comment type="caution">
    <text evidence="4">The sequence shown here is derived from an EMBL/GenBank/DDBJ whole genome shotgun (WGS) entry which is preliminary data.</text>
</comment>
<dbReference type="Proteomes" id="UP000241421">
    <property type="component" value="Unassembled WGS sequence"/>
</dbReference>
<dbReference type="RefSeq" id="WP_106757308.1">
    <property type="nucleotide sequence ID" value="NZ_PXWF02000139.1"/>
</dbReference>
<dbReference type="NCBIfam" id="TIGR01509">
    <property type="entry name" value="HAD-SF-IA-v3"/>
    <property type="match status" value="1"/>
</dbReference>
<keyword evidence="5" id="KW-1185">Reference proteome</keyword>
<evidence type="ECO:0000313" key="4">
    <source>
        <dbReference type="EMBL" id="PWF48821.1"/>
    </source>
</evidence>
<dbReference type="AlphaFoldDB" id="A0A2U2HMS0"/>
<dbReference type="SFLD" id="SFLDS00003">
    <property type="entry name" value="Haloacid_Dehalogenase"/>
    <property type="match status" value="1"/>
</dbReference>
<sequence>MTPPPAYARPKAILFDLDDTLWPIGPVIARAEQSLHDWLGLHAPRVARAFSIDALRQARLAMLAREPGYGLDLGALRRAGLHAAFAEAGEDGAKVEHAMSHFFAARNAVALYEDVLPALRAMGRRHLLGSVTNGNADLHAIGLAHHFGVSVAASEFGRAKPDPAIFHAACAGLGVTPAEAVYVGDDLLLDVQGAQRAGLRAVWLNRNGGAAHPGHGVLPDAICGDFHQLLAWLELDGAGVRKP</sequence>
<dbReference type="NCBIfam" id="TIGR01549">
    <property type="entry name" value="HAD-SF-IA-v1"/>
    <property type="match status" value="1"/>
</dbReference>
<evidence type="ECO:0000256" key="2">
    <source>
        <dbReference type="ARBA" id="ARBA00022801"/>
    </source>
</evidence>
<dbReference type="PANTHER" id="PTHR46470">
    <property type="entry name" value="N-ACYLNEURAMINATE-9-PHOSPHATASE"/>
    <property type="match status" value="1"/>
</dbReference>
<dbReference type="GO" id="GO:0016787">
    <property type="term" value="F:hydrolase activity"/>
    <property type="evidence" value="ECO:0007669"/>
    <property type="project" value="UniProtKB-KW"/>
</dbReference>
<dbReference type="EMBL" id="PXWF02000139">
    <property type="protein sequence ID" value="PWF48821.1"/>
    <property type="molecule type" value="Genomic_DNA"/>
</dbReference>
<evidence type="ECO:0000256" key="1">
    <source>
        <dbReference type="ARBA" id="ARBA00001946"/>
    </source>
</evidence>
<dbReference type="InterPro" id="IPR036412">
    <property type="entry name" value="HAD-like_sf"/>
</dbReference>
<dbReference type="SUPFAM" id="SSF56784">
    <property type="entry name" value="HAD-like"/>
    <property type="match status" value="1"/>
</dbReference>
<keyword evidence="3" id="KW-0460">Magnesium</keyword>
<evidence type="ECO:0000313" key="5">
    <source>
        <dbReference type="Proteomes" id="UP000241421"/>
    </source>
</evidence>
<keyword evidence="2 4" id="KW-0378">Hydrolase</keyword>
<dbReference type="Gene3D" id="1.20.120.1600">
    <property type="match status" value="1"/>
</dbReference>
<dbReference type="PANTHER" id="PTHR46470:SF4">
    <property type="entry name" value="5-AMINO-6-(5-PHOSPHO-D-RIBITYLAMINO)URACIL PHOSPHATASE YIGB"/>
    <property type="match status" value="1"/>
</dbReference>
<dbReference type="SFLD" id="SFLDG01129">
    <property type="entry name" value="C1.5:_HAD__Beta-PGM__Phosphata"/>
    <property type="match status" value="1"/>
</dbReference>
<comment type="cofactor">
    <cofactor evidence="1">
        <name>Mg(2+)</name>
        <dbReference type="ChEBI" id="CHEBI:18420"/>
    </cofactor>
</comment>
<dbReference type="InterPro" id="IPR051400">
    <property type="entry name" value="HAD-like_hydrolase"/>
</dbReference>
<dbReference type="Gene3D" id="3.40.50.1000">
    <property type="entry name" value="HAD superfamily/HAD-like"/>
    <property type="match status" value="1"/>
</dbReference>
<gene>
    <name evidence="4" type="ORF">C7C56_009920</name>
</gene>
<reference evidence="4 5" key="1">
    <citation type="submission" date="2018-04" db="EMBL/GenBank/DDBJ databases">
        <title>Massilia violaceinigra sp. nov., a novel purple-pigmented bacterium isolated from Tianshan glacier, Xinjiang, China.</title>
        <authorList>
            <person name="Wang H."/>
        </authorList>
    </citation>
    <scope>NUCLEOTIDE SEQUENCE [LARGE SCALE GENOMIC DNA]</scope>
    <source>
        <strain evidence="4 5">B448-2</strain>
    </source>
</reference>
<protein>
    <submittedName>
        <fullName evidence="4">HAD family hydrolase</fullName>
    </submittedName>
</protein>
<dbReference type="Pfam" id="PF00702">
    <property type="entry name" value="Hydrolase"/>
    <property type="match status" value="1"/>
</dbReference>
<proteinExistence type="predicted"/>
<accession>A0A2U2HMS0</accession>
<dbReference type="OrthoDB" id="367448at2"/>
<dbReference type="InterPro" id="IPR023214">
    <property type="entry name" value="HAD_sf"/>
</dbReference>
<name>A0A2U2HMS0_9BURK</name>
<evidence type="ECO:0000256" key="3">
    <source>
        <dbReference type="ARBA" id="ARBA00022842"/>
    </source>
</evidence>